<gene>
    <name evidence="6" type="ORF">SAMN00808754_1843</name>
</gene>
<keyword evidence="6" id="KW-0762">Sugar transport</keyword>
<dbReference type="SUPFAM" id="SSF53850">
    <property type="entry name" value="Periplasmic binding protein-like II"/>
    <property type="match status" value="1"/>
</dbReference>
<dbReference type="Proteomes" id="UP000192569">
    <property type="component" value="Chromosome I"/>
</dbReference>
<dbReference type="PANTHER" id="PTHR43649">
    <property type="entry name" value="ARABINOSE-BINDING PROTEIN-RELATED"/>
    <property type="match status" value="1"/>
</dbReference>
<reference evidence="6 7" key="1">
    <citation type="submission" date="2017-04" db="EMBL/GenBank/DDBJ databases">
        <authorList>
            <person name="Afonso C.L."/>
            <person name="Miller P.J."/>
            <person name="Scott M.A."/>
            <person name="Spackman E."/>
            <person name="Goraichik I."/>
            <person name="Dimitrov K.M."/>
            <person name="Suarez D.L."/>
            <person name="Swayne D.E."/>
        </authorList>
    </citation>
    <scope>NUCLEOTIDE SEQUENCE [LARGE SCALE GENOMIC DNA]</scope>
    <source>
        <strain evidence="6 7">ToBE</strain>
    </source>
</reference>
<evidence type="ECO:0000256" key="3">
    <source>
        <dbReference type="ARBA" id="ARBA00023136"/>
    </source>
</evidence>
<dbReference type="Gene3D" id="3.40.190.10">
    <property type="entry name" value="Periplasmic binding protein-like II"/>
    <property type="match status" value="1"/>
</dbReference>
<dbReference type="PANTHER" id="PTHR43649:SF33">
    <property type="entry name" value="POLYGALACTURONAN_RHAMNOGALACTURONAN-BINDING PROTEIN YTCQ"/>
    <property type="match status" value="1"/>
</dbReference>
<proteinExistence type="predicted"/>
<accession>A0A1W1VVJ8</accession>
<evidence type="ECO:0000313" key="6">
    <source>
        <dbReference type="EMBL" id="SMB97402.1"/>
    </source>
</evidence>
<dbReference type="PROSITE" id="PS51257">
    <property type="entry name" value="PROKAR_LIPOPROTEIN"/>
    <property type="match status" value="1"/>
</dbReference>
<keyword evidence="7" id="KW-1185">Reference proteome</keyword>
<keyword evidence="1" id="KW-1003">Cell membrane</keyword>
<dbReference type="OrthoDB" id="383937at2"/>
<sequence>MKTSKKQIGILSILVCILLVTVSFAGCAKKAYPQGQAPTKTGEKVKLDVVSWWDINKEKPLQEIKEAFEKAHPNIELNFIQVPSKGYYDKLLTMIAGGQPPDIAMLAMDQYPAYVEKGALTCLDRWITDDYKKDLWPVALKILTYKGSIYGVPRDLTCNVMYYNKKLFDEAKVPYPKEGWTWNDFLDICQKLTKRDGSGKVIQWGYHYAGYPDAYYDWLLQNNGGFVSEDGKRCILTNPESIEALQFLVDLRYKYKVAPTPEEAKQFGESSIAPFESGKVAMFTGGASRMFSLTKAGLDYDVAPLPKGKRQATRVFAILWVMPKGCKHPEEAWKVLSFLGGKEGQQLVVNTGMGNSALKSTDNSKFLTPPPANKKVFIDSFNYGEPFPMVKNREVWKEIEQGLDLMWLGKQPVKEAAEAVAKKVDMLLKE</sequence>
<evidence type="ECO:0000256" key="4">
    <source>
        <dbReference type="ARBA" id="ARBA00023139"/>
    </source>
</evidence>
<organism evidence="6 7">
    <name type="scientific">Thermanaeromonas toyohensis ToBE</name>
    <dbReference type="NCBI Taxonomy" id="698762"/>
    <lineage>
        <taxon>Bacteria</taxon>
        <taxon>Bacillati</taxon>
        <taxon>Bacillota</taxon>
        <taxon>Clostridia</taxon>
        <taxon>Neomoorellales</taxon>
        <taxon>Neomoorellaceae</taxon>
        <taxon>Thermanaeromonas</taxon>
    </lineage>
</organism>
<evidence type="ECO:0000256" key="5">
    <source>
        <dbReference type="ARBA" id="ARBA00023288"/>
    </source>
</evidence>
<keyword evidence="3" id="KW-0472">Membrane</keyword>
<dbReference type="CDD" id="cd13585">
    <property type="entry name" value="PBP2_TMBP_like"/>
    <property type="match status" value="1"/>
</dbReference>
<dbReference type="Pfam" id="PF01547">
    <property type="entry name" value="SBP_bac_1"/>
    <property type="match status" value="1"/>
</dbReference>
<evidence type="ECO:0000313" key="7">
    <source>
        <dbReference type="Proteomes" id="UP000192569"/>
    </source>
</evidence>
<keyword evidence="6" id="KW-0813">Transport</keyword>
<dbReference type="InterPro" id="IPR006059">
    <property type="entry name" value="SBP"/>
</dbReference>
<evidence type="ECO:0000256" key="1">
    <source>
        <dbReference type="ARBA" id="ARBA00022475"/>
    </source>
</evidence>
<dbReference type="AlphaFoldDB" id="A0A1W1VVJ8"/>
<keyword evidence="4" id="KW-0564">Palmitate</keyword>
<evidence type="ECO:0000256" key="2">
    <source>
        <dbReference type="ARBA" id="ARBA00022729"/>
    </source>
</evidence>
<name>A0A1W1VVJ8_9FIRM</name>
<keyword evidence="2" id="KW-0732">Signal</keyword>
<dbReference type="STRING" id="698762.SAMN00808754_1843"/>
<dbReference type="EMBL" id="LT838272">
    <property type="protein sequence ID" value="SMB97402.1"/>
    <property type="molecule type" value="Genomic_DNA"/>
</dbReference>
<protein>
    <submittedName>
        <fullName evidence="6">Multiple sugar transport system substrate-binding protein</fullName>
    </submittedName>
</protein>
<dbReference type="RefSeq" id="WP_084665437.1">
    <property type="nucleotide sequence ID" value="NZ_LT838272.1"/>
</dbReference>
<keyword evidence="5" id="KW-0449">Lipoprotein</keyword>
<dbReference type="InterPro" id="IPR050490">
    <property type="entry name" value="Bact_solute-bd_prot1"/>
</dbReference>